<evidence type="ECO:0000313" key="2">
    <source>
        <dbReference type="EMBL" id="ORZ18347.1"/>
    </source>
</evidence>
<protein>
    <submittedName>
        <fullName evidence="2">Uncharacterized protein</fullName>
    </submittedName>
</protein>
<sequence>MSSSINQHEEGHGIDRHDHLLLDHSLSAEDLALRLEQLQLELEQERAKSSRGRGSRREQPSSSVSHPQQQRPHRLFGVPIEIDADLHKRAQVTLNEILERLERQKMESDPFAYNNNNIIPGIEDNGFGRVRHTHKLNPKLLERRDLSHAQTLRQSHGNANLRHS</sequence>
<reference evidence="2 3" key="1">
    <citation type="submission" date="2016-07" db="EMBL/GenBank/DDBJ databases">
        <title>Pervasive Adenine N6-methylation of Active Genes in Fungi.</title>
        <authorList>
            <consortium name="DOE Joint Genome Institute"/>
            <person name="Mondo S.J."/>
            <person name="Dannebaum R.O."/>
            <person name="Kuo R.C."/>
            <person name="Labutti K."/>
            <person name="Haridas S."/>
            <person name="Kuo A."/>
            <person name="Salamov A."/>
            <person name="Ahrendt S.R."/>
            <person name="Lipzen A."/>
            <person name="Sullivan W."/>
            <person name="Andreopoulos W.B."/>
            <person name="Clum A."/>
            <person name="Lindquist E."/>
            <person name="Daum C."/>
            <person name="Ramamoorthy G.K."/>
            <person name="Gryganskyi A."/>
            <person name="Culley D."/>
            <person name="Magnuson J.K."/>
            <person name="James T.Y."/>
            <person name="O'Malley M.A."/>
            <person name="Stajich J.E."/>
            <person name="Spatafora J.W."/>
            <person name="Visel A."/>
            <person name="Grigoriev I.V."/>
        </authorList>
    </citation>
    <scope>NUCLEOTIDE SEQUENCE [LARGE SCALE GENOMIC DNA]</scope>
    <source>
        <strain evidence="2 3">NRRL 3116</strain>
    </source>
</reference>
<dbReference type="Proteomes" id="UP000193648">
    <property type="component" value="Unassembled WGS sequence"/>
</dbReference>
<feature type="compositionally biased region" description="Low complexity" evidence="1">
    <location>
        <begin position="60"/>
        <end position="70"/>
    </location>
</feature>
<accession>A0A1Y2GQ52</accession>
<evidence type="ECO:0000256" key="1">
    <source>
        <dbReference type="SAM" id="MobiDB-lite"/>
    </source>
</evidence>
<dbReference type="AlphaFoldDB" id="A0A1Y2GQ52"/>
<organism evidence="2 3">
    <name type="scientific">Lobosporangium transversale</name>
    <dbReference type="NCBI Taxonomy" id="64571"/>
    <lineage>
        <taxon>Eukaryota</taxon>
        <taxon>Fungi</taxon>
        <taxon>Fungi incertae sedis</taxon>
        <taxon>Mucoromycota</taxon>
        <taxon>Mortierellomycotina</taxon>
        <taxon>Mortierellomycetes</taxon>
        <taxon>Mortierellales</taxon>
        <taxon>Mortierellaceae</taxon>
        <taxon>Lobosporangium</taxon>
    </lineage>
</organism>
<evidence type="ECO:0000313" key="3">
    <source>
        <dbReference type="Proteomes" id="UP000193648"/>
    </source>
</evidence>
<gene>
    <name evidence="2" type="ORF">BCR41DRAFT_370148</name>
</gene>
<dbReference type="OrthoDB" id="2417251at2759"/>
<name>A0A1Y2GQ52_9FUNG</name>
<feature type="compositionally biased region" description="Polar residues" evidence="1">
    <location>
        <begin position="148"/>
        <end position="158"/>
    </location>
</feature>
<feature type="region of interest" description="Disordered" evidence="1">
    <location>
        <begin position="145"/>
        <end position="164"/>
    </location>
</feature>
<dbReference type="GeneID" id="33568353"/>
<dbReference type="RefSeq" id="XP_021882142.1">
    <property type="nucleotide sequence ID" value="XM_022026510.1"/>
</dbReference>
<comment type="caution">
    <text evidence="2">The sequence shown here is derived from an EMBL/GenBank/DDBJ whole genome shotgun (WGS) entry which is preliminary data.</text>
</comment>
<keyword evidence="3" id="KW-1185">Reference proteome</keyword>
<dbReference type="EMBL" id="MCFF01000015">
    <property type="protein sequence ID" value="ORZ18347.1"/>
    <property type="molecule type" value="Genomic_DNA"/>
</dbReference>
<feature type="region of interest" description="Disordered" evidence="1">
    <location>
        <begin position="44"/>
        <end position="74"/>
    </location>
</feature>
<proteinExistence type="predicted"/>
<dbReference type="InParanoid" id="A0A1Y2GQ52"/>